<feature type="signal peptide" evidence="1">
    <location>
        <begin position="1"/>
        <end position="19"/>
    </location>
</feature>
<dbReference type="Pfam" id="PF13568">
    <property type="entry name" value="OMP_b-brl_2"/>
    <property type="match status" value="1"/>
</dbReference>
<sequence>MKNLSLVAILLIFNLPVFAQVPSFEFGLKGGLNLSRLALENKDVPQSVKPGVNVGVTATYNVTQHLFLQSGLAFSMKGTRVEGAAPLGFSERILYPGKEAVLTSNQLYLQVPVYVGYKIGISSSTKLVLTGGPYFAHGIGGKSQLTGDIIYGDMIEYSTLKEPTFGSRGLQSFDYGIGSGIGVEIGRTIIGVSYELGLKNIAPTGLVYFPFYNGSYKNRNASLSLEYKF</sequence>
<dbReference type="AlphaFoldDB" id="A0A6L9KZS8"/>
<feature type="chain" id="PRO_5026946423" evidence="1">
    <location>
        <begin position="20"/>
        <end position="229"/>
    </location>
</feature>
<dbReference type="EMBL" id="JAAFZH010000001">
    <property type="protein sequence ID" value="NDU93724.1"/>
    <property type="molecule type" value="Genomic_DNA"/>
</dbReference>
<feature type="domain" description="Outer membrane protein beta-barrel" evidence="2">
    <location>
        <begin position="18"/>
        <end position="201"/>
    </location>
</feature>
<keyword evidence="4" id="KW-1185">Reference proteome</keyword>
<protein>
    <submittedName>
        <fullName evidence="3">PorT family protein</fullName>
    </submittedName>
</protein>
<accession>A0A6L9KZS8</accession>
<dbReference type="RefSeq" id="WP_163942223.1">
    <property type="nucleotide sequence ID" value="NZ_JAAFZH010000001.1"/>
</dbReference>
<evidence type="ECO:0000313" key="3">
    <source>
        <dbReference type="EMBL" id="NDU93724.1"/>
    </source>
</evidence>
<reference evidence="3 4" key="1">
    <citation type="submission" date="2020-02" db="EMBL/GenBank/DDBJ databases">
        <title>Draft genome sequence of two Spirosoma agri KCTC 52727 and Spirosoma terrae KCTC 52035.</title>
        <authorList>
            <person name="Rojas J."/>
            <person name="Ambika Manirajan B."/>
            <person name="Suarez C."/>
            <person name="Ratering S."/>
            <person name="Schnell S."/>
        </authorList>
    </citation>
    <scope>NUCLEOTIDE SEQUENCE [LARGE SCALE GENOMIC DNA]</scope>
    <source>
        <strain evidence="3 4">KCTC 52035</strain>
    </source>
</reference>
<keyword evidence="1" id="KW-0732">Signal</keyword>
<name>A0A6L9KZS8_9BACT</name>
<comment type="caution">
    <text evidence="3">The sequence shown here is derived from an EMBL/GenBank/DDBJ whole genome shotgun (WGS) entry which is preliminary data.</text>
</comment>
<dbReference type="InterPro" id="IPR025665">
    <property type="entry name" value="Beta-barrel_OMP_2"/>
</dbReference>
<evidence type="ECO:0000259" key="2">
    <source>
        <dbReference type="Pfam" id="PF13568"/>
    </source>
</evidence>
<evidence type="ECO:0000313" key="4">
    <source>
        <dbReference type="Proteomes" id="UP000474175"/>
    </source>
</evidence>
<gene>
    <name evidence="3" type="ORF">GK108_02475</name>
</gene>
<proteinExistence type="predicted"/>
<organism evidence="3 4">
    <name type="scientific">Spirosoma terrae</name>
    <dbReference type="NCBI Taxonomy" id="1968276"/>
    <lineage>
        <taxon>Bacteria</taxon>
        <taxon>Pseudomonadati</taxon>
        <taxon>Bacteroidota</taxon>
        <taxon>Cytophagia</taxon>
        <taxon>Cytophagales</taxon>
        <taxon>Cytophagaceae</taxon>
        <taxon>Spirosoma</taxon>
    </lineage>
</organism>
<evidence type="ECO:0000256" key="1">
    <source>
        <dbReference type="SAM" id="SignalP"/>
    </source>
</evidence>
<dbReference type="Proteomes" id="UP000474175">
    <property type="component" value="Unassembled WGS sequence"/>
</dbReference>